<dbReference type="eggNOG" id="ENOG5033JVX">
    <property type="taxonomic scope" value="Bacteria"/>
</dbReference>
<dbReference type="HOGENOM" id="CLU_2845485_0_0_5"/>
<evidence type="ECO:0000313" key="3">
    <source>
        <dbReference type="EMBL" id="EAQ01908.1"/>
    </source>
</evidence>
<dbReference type="Proteomes" id="UP000004318">
    <property type="component" value="Unassembled WGS sequence"/>
</dbReference>
<sequence>MTKLRLAALVALCLAAFSWFAETTFYGDVNAEGVVQESFFMPLTFVLAAIGVALFVISLFRSRRA</sequence>
<dbReference type="EMBL" id="AAMO01000010">
    <property type="protein sequence ID" value="EAQ01908.1"/>
    <property type="molecule type" value="Genomic_DNA"/>
</dbReference>
<reference evidence="3 4" key="1">
    <citation type="journal article" date="2010" name="J. Bacteriol.">
        <title>Genome sequences of Oceanicola granulosus HTCC2516(T) and Oceanicola batsensis HTCC2597(TDelta).</title>
        <authorList>
            <person name="Thrash J.C."/>
            <person name="Cho J.C."/>
            <person name="Vergin K.L."/>
            <person name="Giovannoni S.J."/>
        </authorList>
    </citation>
    <scope>NUCLEOTIDE SEQUENCE [LARGE SCALE GENOMIC DNA]</scope>
    <source>
        <strain evidence="4">ATCC BAA-863 / DSM 15984 / KCTC 12145 / HTCC2597</strain>
    </source>
</reference>
<feature type="chain" id="PRO_5002660303" description="DUF3955 domain-containing protein" evidence="2">
    <location>
        <begin position="22"/>
        <end position="65"/>
    </location>
</feature>
<name>A3U1X4_PSEBH</name>
<keyword evidence="1" id="KW-0812">Transmembrane</keyword>
<gene>
    <name evidence="3" type="ORF">OB2597_00785</name>
</gene>
<keyword evidence="1" id="KW-1133">Transmembrane helix</keyword>
<dbReference type="OrthoDB" id="7873462at2"/>
<evidence type="ECO:0000313" key="4">
    <source>
        <dbReference type="Proteomes" id="UP000004318"/>
    </source>
</evidence>
<feature type="transmembrane region" description="Helical" evidence="1">
    <location>
        <begin position="39"/>
        <end position="60"/>
    </location>
</feature>
<feature type="signal peptide" evidence="2">
    <location>
        <begin position="1"/>
        <end position="21"/>
    </location>
</feature>
<proteinExistence type="predicted"/>
<evidence type="ECO:0000256" key="2">
    <source>
        <dbReference type="SAM" id="SignalP"/>
    </source>
</evidence>
<keyword evidence="1" id="KW-0472">Membrane</keyword>
<protein>
    <recommendedName>
        <fullName evidence="5">DUF3955 domain-containing protein</fullName>
    </recommendedName>
</protein>
<dbReference type="STRING" id="252305.OB2597_00785"/>
<accession>A3U1X4</accession>
<evidence type="ECO:0008006" key="5">
    <source>
        <dbReference type="Google" id="ProtNLM"/>
    </source>
</evidence>
<keyword evidence="4" id="KW-1185">Reference proteome</keyword>
<keyword evidence="2" id="KW-0732">Signal</keyword>
<evidence type="ECO:0000256" key="1">
    <source>
        <dbReference type="SAM" id="Phobius"/>
    </source>
</evidence>
<comment type="caution">
    <text evidence="3">The sequence shown here is derived from an EMBL/GenBank/DDBJ whole genome shotgun (WGS) entry which is preliminary data.</text>
</comment>
<organism evidence="3 4">
    <name type="scientific">Pseudooceanicola batsensis (strain ATCC BAA-863 / DSM 15984 / KCTC 12145 / HTCC2597)</name>
    <name type="common">Oceanicola batsensis</name>
    <dbReference type="NCBI Taxonomy" id="252305"/>
    <lineage>
        <taxon>Bacteria</taxon>
        <taxon>Pseudomonadati</taxon>
        <taxon>Pseudomonadota</taxon>
        <taxon>Alphaproteobacteria</taxon>
        <taxon>Rhodobacterales</taxon>
        <taxon>Paracoccaceae</taxon>
        <taxon>Pseudooceanicola</taxon>
    </lineage>
</organism>
<dbReference type="AlphaFoldDB" id="A3U1X4"/>
<dbReference type="RefSeq" id="WP_009804411.1">
    <property type="nucleotide sequence ID" value="NZ_CH724131.1"/>
</dbReference>